<name>A0A0E0M8T4_ORYPU</name>
<dbReference type="Gene3D" id="2.60.210.10">
    <property type="entry name" value="Apoptosis, Tumor Necrosis Factor Receptor Associated Protein 2, Chain A"/>
    <property type="match status" value="1"/>
</dbReference>
<dbReference type="HOGENOM" id="CLU_173571_0_0_1"/>
<sequence length="74" mass="8284">MSTTAGFPVNNSCVFGVQFIRVVTGKANDKSETLFVQKMNAFNEAKVYTWEIEDFFALNNPSCSPEFEAGGHKW</sequence>
<dbReference type="STRING" id="4537.A0A0E0M8T4"/>
<dbReference type="Proteomes" id="UP000026962">
    <property type="component" value="Chromosome 10"/>
</dbReference>
<accession>A0A0E0M8T4</accession>
<organism evidence="2">
    <name type="scientific">Oryza punctata</name>
    <name type="common">Red rice</name>
    <dbReference type="NCBI Taxonomy" id="4537"/>
    <lineage>
        <taxon>Eukaryota</taxon>
        <taxon>Viridiplantae</taxon>
        <taxon>Streptophyta</taxon>
        <taxon>Embryophyta</taxon>
        <taxon>Tracheophyta</taxon>
        <taxon>Spermatophyta</taxon>
        <taxon>Magnoliopsida</taxon>
        <taxon>Liliopsida</taxon>
        <taxon>Poales</taxon>
        <taxon>Poaceae</taxon>
        <taxon>BOP clade</taxon>
        <taxon>Oryzoideae</taxon>
        <taxon>Oryzeae</taxon>
        <taxon>Oryzinae</taxon>
        <taxon>Oryza</taxon>
    </lineage>
</organism>
<dbReference type="OMA" id="WEIEDFF"/>
<proteinExistence type="predicted"/>
<dbReference type="InterPro" id="IPR008974">
    <property type="entry name" value="TRAF-like"/>
</dbReference>
<evidence type="ECO:0000313" key="3">
    <source>
        <dbReference type="Proteomes" id="UP000026962"/>
    </source>
</evidence>
<dbReference type="EnsemblPlants" id="OPUNC10G11760.1">
    <property type="protein sequence ID" value="OPUNC10G11760.1"/>
    <property type="gene ID" value="OPUNC10G11760"/>
</dbReference>
<dbReference type="Gramene" id="OPUNC10G11760.1">
    <property type="protein sequence ID" value="OPUNC10G11760.1"/>
    <property type="gene ID" value="OPUNC10G11760"/>
</dbReference>
<dbReference type="InterPro" id="IPR002083">
    <property type="entry name" value="MATH/TRAF_dom"/>
</dbReference>
<dbReference type="AlphaFoldDB" id="A0A0E0M8T4"/>
<keyword evidence="3" id="KW-1185">Reference proteome</keyword>
<reference evidence="2" key="2">
    <citation type="submission" date="2018-05" db="EMBL/GenBank/DDBJ databases">
        <title>OpunRS2 (Oryza punctata Reference Sequence Version 2).</title>
        <authorList>
            <person name="Zhang J."/>
            <person name="Kudrna D."/>
            <person name="Lee S."/>
            <person name="Talag J."/>
            <person name="Welchert J."/>
            <person name="Wing R.A."/>
        </authorList>
    </citation>
    <scope>NUCLEOTIDE SEQUENCE [LARGE SCALE GENOMIC DNA]</scope>
</reference>
<feature type="domain" description="MATH" evidence="1">
    <location>
        <begin position="45"/>
        <end position="74"/>
    </location>
</feature>
<protein>
    <recommendedName>
        <fullName evidence="1">MATH domain-containing protein</fullName>
    </recommendedName>
</protein>
<reference evidence="2" key="1">
    <citation type="submission" date="2015-04" db="UniProtKB">
        <authorList>
            <consortium name="EnsemblPlants"/>
        </authorList>
    </citation>
    <scope>IDENTIFICATION</scope>
</reference>
<evidence type="ECO:0000259" key="1">
    <source>
        <dbReference type="PROSITE" id="PS50144"/>
    </source>
</evidence>
<evidence type="ECO:0000313" key="2">
    <source>
        <dbReference type="EnsemblPlants" id="OPUNC10G11760.1"/>
    </source>
</evidence>
<dbReference type="PROSITE" id="PS50144">
    <property type="entry name" value="MATH"/>
    <property type="match status" value="1"/>
</dbReference>